<evidence type="ECO:0000313" key="2">
    <source>
        <dbReference type="EMBL" id="SJN34087.1"/>
    </source>
</evidence>
<dbReference type="Pfam" id="PF06152">
    <property type="entry name" value="Phage_min_cap2"/>
    <property type="match status" value="1"/>
</dbReference>
<dbReference type="Pfam" id="PF18451">
    <property type="entry name" value="CdiA_C"/>
    <property type="match status" value="1"/>
</dbReference>
<dbReference type="InterPro" id="IPR009319">
    <property type="entry name" value="Phage_A118_VSP1"/>
</dbReference>
<dbReference type="EMBL" id="FUKR01000050">
    <property type="protein sequence ID" value="SJN34087.1"/>
    <property type="molecule type" value="Genomic_DNA"/>
</dbReference>
<organism evidence="2 3">
    <name type="scientific">Mycetocola reblochoni REB411</name>
    <dbReference type="NCBI Taxonomy" id="1255698"/>
    <lineage>
        <taxon>Bacteria</taxon>
        <taxon>Bacillati</taxon>
        <taxon>Actinomycetota</taxon>
        <taxon>Actinomycetes</taxon>
        <taxon>Micrococcales</taxon>
        <taxon>Microbacteriaceae</taxon>
        <taxon>Mycetocola</taxon>
    </lineage>
</organism>
<proteinExistence type="predicted"/>
<dbReference type="InterPro" id="IPR033806">
    <property type="entry name" value="CDI_toxin_Bp1026b-like"/>
</dbReference>
<dbReference type="GO" id="GO:0005198">
    <property type="term" value="F:structural molecule activity"/>
    <property type="evidence" value="ECO:0007669"/>
    <property type="project" value="InterPro"/>
</dbReference>
<dbReference type="GO" id="GO:0004549">
    <property type="term" value="F:tRNA-specific ribonuclease activity"/>
    <property type="evidence" value="ECO:0007669"/>
    <property type="project" value="InterPro"/>
</dbReference>
<keyword evidence="3" id="KW-1185">Reference proteome</keyword>
<dbReference type="Proteomes" id="UP000196778">
    <property type="component" value="Unassembled WGS sequence"/>
</dbReference>
<reference evidence="3" key="1">
    <citation type="submission" date="2017-02" db="EMBL/GenBank/DDBJ databases">
        <authorList>
            <person name="Dridi B."/>
        </authorList>
    </citation>
    <scope>NUCLEOTIDE SEQUENCE [LARGE SCALE GENOMIC DNA]</scope>
    <source>
        <strain evidence="3">EB411</strain>
    </source>
</reference>
<name>A0A1R4JQ05_9MICO</name>
<evidence type="ECO:0000313" key="3">
    <source>
        <dbReference type="Proteomes" id="UP000196778"/>
    </source>
</evidence>
<dbReference type="AlphaFoldDB" id="A0A1R4JQ05"/>
<accession>A0A1R4JQ05</accession>
<dbReference type="InterPro" id="IPR040559">
    <property type="entry name" value="CdiA_C"/>
</dbReference>
<sequence length="512" mass="55403">MPQFLPNPDVDPAQLIEDLAAALASHYTGIEARLQAELARRLRKGLEQYPDLTERARVMKELDAEARAALGGTNARTLAASVISIATAQGTVAAADWLDLAKHLPRTVGYTTTSANAGLMLTMDLANKLEALHLRILRYPSDEYQRIVAAISPDILGGTSTLRVTQAQIVSKFLSEGITGFVDRADRRWRIGSYAEMATRTAVNRAWSDAGVYRMQQSGINLVTPSVAVDACERCSAWAGKTLSTDGVTGVRLVQHALEDRMVSVAVDATLEEARAAGLQHPNCRDTMLPVMPGLPAPPVSAADPAKAEARDKLRALEREVRSAKRDEVTAPTPAARAEARAAVLEAQADVREHVKRTGVTRRNYREQLHFSDGQGLTAPNAAPSRTGAVRVPDGAVVEGHERATADVLARYGHDVEFRPLSFEPGVKNPDVLMDGEIWEFKAPLGSGKNTIAHQFSRAGRQSSRLVLDMSRSPIPDADALAEATRRLRSGPKVTELIFIGKDGVPIHVHRS</sequence>
<protein>
    <submittedName>
        <fullName evidence="2">Gp4-like protein</fullName>
    </submittedName>
</protein>
<evidence type="ECO:0000259" key="1">
    <source>
        <dbReference type="Pfam" id="PF18451"/>
    </source>
</evidence>
<dbReference type="Gene3D" id="3.40.1350.120">
    <property type="match status" value="1"/>
</dbReference>
<dbReference type="CDD" id="cd13442">
    <property type="entry name" value="CDI_toxin_Bp1026b-like"/>
    <property type="match status" value="1"/>
</dbReference>
<dbReference type="OrthoDB" id="3197444at2"/>
<feature type="domain" description="tRNA nuclease CdiA C-terminal" evidence="1">
    <location>
        <begin position="428"/>
        <end position="504"/>
    </location>
</feature>
<dbReference type="RefSeq" id="WP_087137291.1">
    <property type="nucleotide sequence ID" value="NZ_FUKR01000050.1"/>
</dbReference>
<gene>
    <name evidence="2" type="ORF">FM119_08760</name>
</gene>